<dbReference type="GO" id="GO:0045892">
    <property type="term" value="P:negative regulation of DNA-templated transcription"/>
    <property type="evidence" value="ECO:0007669"/>
    <property type="project" value="TreeGrafter"/>
</dbReference>
<keyword evidence="3" id="KW-0804">Transcription</keyword>
<evidence type="ECO:0000256" key="2">
    <source>
        <dbReference type="ARBA" id="ARBA00023125"/>
    </source>
</evidence>
<name>A0A3M0CW71_9PROT</name>
<feature type="domain" description="HTH iclR-type" evidence="4">
    <location>
        <begin position="5"/>
        <end position="67"/>
    </location>
</feature>
<gene>
    <name evidence="6" type="ORF">BXY39_2007</name>
</gene>
<dbReference type="RefSeq" id="WP_170163742.1">
    <property type="nucleotide sequence ID" value="NZ_REFR01000011.1"/>
</dbReference>
<dbReference type="PROSITE" id="PS51077">
    <property type="entry name" value="HTH_ICLR"/>
    <property type="match status" value="1"/>
</dbReference>
<dbReference type="AlphaFoldDB" id="A0A3M0CW71"/>
<keyword evidence="2" id="KW-0238">DNA-binding</keyword>
<dbReference type="PANTHER" id="PTHR30136">
    <property type="entry name" value="HELIX-TURN-HELIX TRANSCRIPTIONAL REGULATOR, ICLR FAMILY"/>
    <property type="match status" value="1"/>
</dbReference>
<dbReference type="PANTHER" id="PTHR30136:SF35">
    <property type="entry name" value="HTH-TYPE TRANSCRIPTIONAL REGULATOR RV1719"/>
    <property type="match status" value="1"/>
</dbReference>
<dbReference type="SUPFAM" id="SSF46785">
    <property type="entry name" value="Winged helix' DNA-binding domain"/>
    <property type="match status" value="1"/>
</dbReference>
<evidence type="ECO:0000259" key="4">
    <source>
        <dbReference type="PROSITE" id="PS51077"/>
    </source>
</evidence>
<comment type="caution">
    <text evidence="6">The sequence shown here is derived from an EMBL/GenBank/DDBJ whole genome shotgun (WGS) entry which is preliminary data.</text>
</comment>
<dbReference type="InParanoid" id="A0A3M0CW71"/>
<evidence type="ECO:0000256" key="3">
    <source>
        <dbReference type="ARBA" id="ARBA00023163"/>
    </source>
</evidence>
<dbReference type="Proteomes" id="UP000271227">
    <property type="component" value="Unassembled WGS sequence"/>
</dbReference>
<evidence type="ECO:0000313" key="6">
    <source>
        <dbReference type="EMBL" id="RMB07913.1"/>
    </source>
</evidence>
<dbReference type="Pfam" id="PF09339">
    <property type="entry name" value="HTH_IclR"/>
    <property type="match status" value="1"/>
</dbReference>
<accession>A0A3M0CW71</accession>
<dbReference type="InterPro" id="IPR050707">
    <property type="entry name" value="HTH_MetabolicPath_Reg"/>
</dbReference>
<proteinExistence type="predicted"/>
<dbReference type="GO" id="GO:0003700">
    <property type="term" value="F:DNA-binding transcription factor activity"/>
    <property type="evidence" value="ECO:0007669"/>
    <property type="project" value="TreeGrafter"/>
</dbReference>
<evidence type="ECO:0000259" key="5">
    <source>
        <dbReference type="PROSITE" id="PS51078"/>
    </source>
</evidence>
<dbReference type="EMBL" id="REFR01000011">
    <property type="protein sequence ID" value="RMB07913.1"/>
    <property type="molecule type" value="Genomic_DNA"/>
</dbReference>
<dbReference type="InterPro" id="IPR036390">
    <property type="entry name" value="WH_DNA-bd_sf"/>
</dbReference>
<dbReference type="InterPro" id="IPR029016">
    <property type="entry name" value="GAF-like_dom_sf"/>
</dbReference>
<dbReference type="InterPro" id="IPR036388">
    <property type="entry name" value="WH-like_DNA-bd_sf"/>
</dbReference>
<evidence type="ECO:0000256" key="1">
    <source>
        <dbReference type="ARBA" id="ARBA00023015"/>
    </source>
</evidence>
<dbReference type="SUPFAM" id="SSF55781">
    <property type="entry name" value="GAF domain-like"/>
    <property type="match status" value="1"/>
</dbReference>
<keyword evidence="7" id="KW-1185">Reference proteome</keyword>
<dbReference type="Gene3D" id="1.10.10.10">
    <property type="entry name" value="Winged helix-like DNA-binding domain superfamily/Winged helix DNA-binding domain"/>
    <property type="match status" value="1"/>
</dbReference>
<keyword evidence="1" id="KW-0805">Transcription regulation</keyword>
<dbReference type="InterPro" id="IPR005471">
    <property type="entry name" value="Tscrpt_reg_IclR_N"/>
</dbReference>
<sequence length="246" mass="26648">MSSVSQSVVRTIRVFETFERDRKALTAQDIAHAIGAPRSSCAALLKTLCDQGMLGVDRRTNSYFPTARFAALGAWISDGSIFPQALMTLLETLKDLTGETVTLAAYQDLMIELVQVEKSDNAISFTAEKGQKFSVWGTGVGTAYLSTLEAQQIRALYRRAENRRQIDTGRHPLEAILQAADTARRQGFTIAVGAVFPDATAISAPVGLAVNMRPLIISITGPTSRVEPNFTLFGKLLVKEIAGLTP</sequence>
<dbReference type="InterPro" id="IPR014757">
    <property type="entry name" value="Tscrpt_reg_IclR_C"/>
</dbReference>
<evidence type="ECO:0000313" key="7">
    <source>
        <dbReference type="Proteomes" id="UP000271227"/>
    </source>
</evidence>
<organism evidence="6 7">
    <name type="scientific">Eilatimonas milleporae</name>
    <dbReference type="NCBI Taxonomy" id="911205"/>
    <lineage>
        <taxon>Bacteria</taxon>
        <taxon>Pseudomonadati</taxon>
        <taxon>Pseudomonadota</taxon>
        <taxon>Alphaproteobacteria</taxon>
        <taxon>Kordiimonadales</taxon>
        <taxon>Kordiimonadaceae</taxon>
        <taxon>Eilatimonas</taxon>
    </lineage>
</organism>
<protein>
    <submittedName>
        <fullName evidence="6">IclR family transcriptional regulator</fullName>
    </submittedName>
</protein>
<dbReference type="Gene3D" id="3.30.450.40">
    <property type="match status" value="1"/>
</dbReference>
<dbReference type="GO" id="GO:0003677">
    <property type="term" value="F:DNA binding"/>
    <property type="evidence" value="ECO:0007669"/>
    <property type="project" value="UniProtKB-KW"/>
</dbReference>
<dbReference type="Pfam" id="PF01614">
    <property type="entry name" value="IclR_C"/>
    <property type="match status" value="1"/>
</dbReference>
<reference evidence="6 7" key="1">
    <citation type="submission" date="2018-10" db="EMBL/GenBank/DDBJ databases">
        <title>Genomic Encyclopedia of Archaeal and Bacterial Type Strains, Phase II (KMG-II): from individual species to whole genera.</title>
        <authorList>
            <person name="Goeker M."/>
        </authorList>
    </citation>
    <scope>NUCLEOTIDE SEQUENCE [LARGE SCALE GENOMIC DNA]</scope>
    <source>
        <strain evidence="6 7">DSM 25217</strain>
    </source>
</reference>
<dbReference type="PROSITE" id="PS51078">
    <property type="entry name" value="ICLR_ED"/>
    <property type="match status" value="1"/>
</dbReference>
<feature type="domain" description="IclR-ED" evidence="5">
    <location>
        <begin position="68"/>
        <end position="246"/>
    </location>
</feature>